<feature type="compositionally biased region" description="Low complexity" evidence="1">
    <location>
        <begin position="450"/>
        <end position="482"/>
    </location>
</feature>
<dbReference type="EMBL" id="DXFW01000006">
    <property type="protein sequence ID" value="HIX04942.1"/>
    <property type="molecule type" value="Genomic_DNA"/>
</dbReference>
<dbReference type="InterPro" id="IPR051532">
    <property type="entry name" value="Ester_Hydrolysis_Enzymes"/>
</dbReference>
<reference evidence="5" key="2">
    <citation type="submission" date="2021-04" db="EMBL/GenBank/DDBJ databases">
        <authorList>
            <person name="Gilroy R."/>
        </authorList>
    </citation>
    <scope>NUCLEOTIDE SEQUENCE</scope>
    <source>
        <strain evidence="5">2239</strain>
    </source>
</reference>
<gene>
    <name evidence="5" type="ORF">H9865_02345</name>
</gene>
<dbReference type="Proteomes" id="UP000824193">
    <property type="component" value="Unassembled WGS sequence"/>
</dbReference>
<dbReference type="Pfam" id="PF18998">
    <property type="entry name" value="Flg_new_2"/>
    <property type="match status" value="1"/>
</dbReference>
<dbReference type="SUPFAM" id="SSF52266">
    <property type="entry name" value="SGNH hydrolase"/>
    <property type="match status" value="1"/>
</dbReference>
<evidence type="ECO:0000259" key="4">
    <source>
        <dbReference type="Pfam" id="PF18998"/>
    </source>
</evidence>
<keyword evidence="2" id="KW-0812">Transmembrane</keyword>
<feature type="domain" description="SGNH hydrolase-type esterase" evidence="3">
    <location>
        <begin position="102"/>
        <end position="280"/>
    </location>
</feature>
<feature type="region of interest" description="Disordered" evidence="1">
    <location>
        <begin position="450"/>
        <end position="496"/>
    </location>
</feature>
<feature type="compositionally biased region" description="Low complexity" evidence="1">
    <location>
        <begin position="550"/>
        <end position="577"/>
    </location>
</feature>
<evidence type="ECO:0000256" key="1">
    <source>
        <dbReference type="SAM" id="MobiDB-lite"/>
    </source>
</evidence>
<dbReference type="PANTHER" id="PTHR30383">
    <property type="entry name" value="THIOESTERASE 1/PROTEASE 1/LYSOPHOSPHOLIPASE L1"/>
    <property type="match status" value="1"/>
</dbReference>
<dbReference type="Pfam" id="PF13472">
    <property type="entry name" value="Lipase_GDSL_2"/>
    <property type="match status" value="1"/>
</dbReference>
<feature type="domain" description="Bacterial repeat" evidence="4">
    <location>
        <begin position="327"/>
        <end position="403"/>
    </location>
</feature>
<evidence type="ECO:0000313" key="6">
    <source>
        <dbReference type="Proteomes" id="UP000824193"/>
    </source>
</evidence>
<comment type="caution">
    <text evidence="5">The sequence shown here is derived from an EMBL/GenBank/DDBJ whole genome shotgun (WGS) entry which is preliminary data.</text>
</comment>
<organism evidence="5 6">
    <name type="scientific">Candidatus Allofournierella pullicola</name>
    <dbReference type="NCBI Taxonomy" id="2838596"/>
    <lineage>
        <taxon>Bacteria</taxon>
        <taxon>Bacillati</taxon>
        <taxon>Bacillota</taxon>
        <taxon>Clostridia</taxon>
        <taxon>Eubacteriales</taxon>
        <taxon>Oscillospiraceae</taxon>
        <taxon>Allofournierella</taxon>
    </lineage>
</organism>
<evidence type="ECO:0000256" key="2">
    <source>
        <dbReference type="SAM" id="Phobius"/>
    </source>
</evidence>
<feature type="region of interest" description="Disordered" evidence="1">
    <location>
        <begin position="53"/>
        <end position="73"/>
    </location>
</feature>
<dbReference type="InterPro" id="IPR036514">
    <property type="entry name" value="SGNH_hydro_sf"/>
</dbReference>
<reference evidence="5" key="1">
    <citation type="journal article" date="2021" name="PeerJ">
        <title>Extensive microbial diversity within the chicken gut microbiome revealed by metagenomics and culture.</title>
        <authorList>
            <person name="Gilroy R."/>
            <person name="Ravi A."/>
            <person name="Getino M."/>
            <person name="Pursley I."/>
            <person name="Horton D.L."/>
            <person name="Alikhan N.F."/>
            <person name="Baker D."/>
            <person name="Gharbi K."/>
            <person name="Hall N."/>
            <person name="Watson M."/>
            <person name="Adriaenssens E.M."/>
            <person name="Foster-Nyarko E."/>
            <person name="Jarju S."/>
            <person name="Secka A."/>
            <person name="Antonio M."/>
            <person name="Oren A."/>
            <person name="Chaudhuri R.R."/>
            <person name="La Ragione R."/>
            <person name="Hildebrand F."/>
            <person name="Pallen M.J."/>
        </authorList>
    </citation>
    <scope>NUCLEOTIDE SEQUENCE</scope>
    <source>
        <strain evidence="5">2239</strain>
    </source>
</reference>
<feature type="transmembrane region" description="Helical" evidence="2">
    <location>
        <begin position="21"/>
        <end position="47"/>
    </location>
</feature>
<dbReference type="InterPro" id="IPR044060">
    <property type="entry name" value="Bacterial_rp_domain"/>
</dbReference>
<dbReference type="AlphaFoldDB" id="A0A9D1V2M6"/>
<keyword evidence="2" id="KW-1133">Transmembrane helix</keyword>
<evidence type="ECO:0008006" key="7">
    <source>
        <dbReference type="Google" id="ProtNLM"/>
    </source>
</evidence>
<feature type="region of interest" description="Disordered" evidence="1">
    <location>
        <begin position="543"/>
        <end position="577"/>
    </location>
</feature>
<proteinExistence type="predicted"/>
<keyword evidence="2" id="KW-0472">Membrane</keyword>
<protein>
    <recommendedName>
        <fullName evidence="7">SGNH hydrolase-type esterase domain-containing protein</fullName>
    </recommendedName>
</protein>
<evidence type="ECO:0000259" key="3">
    <source>
        <dbReference type="Pfam" id="PF13472"/>
    </source>
</evidence>
<evidence type="ECO:0000313" key="5">
    <source>
        <dbReference type="EMBL" id="HIX04942.1"/>
    </source>
</evidence>
<sequence>MHSKKRHSSDLASKIQAFIKSPAGIPILAGVAGVLVVAIVAVIVFAVRAGAEPGSASTSWSEPADDSSYDAEAGKVNKEEFSGTILPETEDAGQEYLDETLFIGDSNTARYMYYGPDDNSDVHFTTIENTVGVVSAGVQNITSLKWEHFVGKGEMTIPEIVEVMQPKRIIICFGTNNLTMETDTFIDYYSKGLEAIHEAYPYADIIVSAIPPLDKERSNTNLSMKQVDRLNTAIVEMCEEEGYKYLDTSEALEDPETGWAKKDYTLTLDGVHLSKEGARALFEYIRTHAYITEDTRPKPLKPIPKINGVTPGLITQDPIGVRGASVPVEISSTEGGHVVGETSQSVKKGQQTSEITAVADEGWEFDHWSASLGFIDQQETIRFTVPQEADANGIFITAHFRKVEQEPDPTAAPTPTPVPTCTCTTKCDSAAGTVNQNCPVCKADPSQCKGTTASSSTPSGSGTTSGSSTPSGGSSTGGSSTTPPAPTECPHSYSETASVPAGCESAGSKTFTCSLCGQSYTETIPATGHQFNGGQTCAVCGANNPDYQQQPPTNGTGSSTTTEVTTTPPTEEQVPAA</sequence>
<accession>A0A9D1V2M6</accession>
<dbReference type="PANTHER" id="PTHR30383:SF29">
    <property type="entry name" value="SGNH HYDROLASE-TYPE ESTERASE DOMAIN-CONTAINING PROTEIN"/>
    <property type="match status" value="1"/>
</dbReference>
<dbReference type="InterPro" id="IPR013830">
    <property type="entry name" value="SGNH_hydro"/>
</dbReference>
<dbReference type="Gene3D" id="3.40.50.1110">
    <property type="entry name" value="SGNH hydrolase"/>
    <property type="match status" value="1"/>
</dbReference>
<name>A0A9D1V2M6_9FIRM</name>